<dbReference type="Gene3D" id="1.10.287.1060">
    <property type="entry name" value="ESAT-6-like"/>
    <property type="match status" value="1"/>
</dbReference>
<organism evidence="1 2">
    <name type="scientific">Streptomyces antimycoticus</name>
    <dbReference type="NCBI Taxonomy" id="68175"/>
    <lineage>
        <taxon>Bacteria</taxon>
        <taxon>Bacillati</taxon>
        <taxon>Actinomycetota</taxon>
        <taxon>Actinomycetes</taxon>
        <taxon>Kitasatosporales</taxon>
        <taxon>Streptomycetaceae</taxon>
        <taxon>Streptomyces</taxon>
        <taxon>Streptomyces violaceusniger group</taxon>
    </lineage>
</organism>
<dbReference type="AlphaFoldDB" id="A0A499ULF3"/>
<evidence type="ECO:0000313" key="1">
    <source>
        <dbReference type="EMBL" id="BBJ40558.1"/>
    </source>
</evidence>
<name>A0A499ULF3_9ACTN</name>
<protein>
    <recommendedName>
        <fullName evidence="3">ESX-1 secretion-associated protein</fullName>
    </recommendedName>
</protein>
<reference evidence="1 2" key="1">
    <citation type="journal article" date="2020" name="Int. J. Syst. Evol. Microbiol.">
        <title>Reclassification of Streptomyces castelarensis and Streptomyces sporoclivatus as later heterotypic synonyms of Streptomyces antimycoticus.</title>
        <authorList>
            <person name="Komaki H."/>
            <person name="Tamura T."/>
        </authorList>
    </citation>
    <scope>NUCLEOTIDE SEQUENCE [LARGE SCALE GENOMIC DNA]</scope>
    <source>
        <strain evidence="1 2">NBRC 100767</strain>
    </source>
</reference>
<sequence>MVPGGIVSFDEQWASFRTQAAKRQATRMQINAFHDGGAAAPKEKLKVTPKVLREMADKTDDTRRNFAEADNQAMKETGQVKDSLKGFDSAVAFDTFEERWRDQMRYVHGLLEHGVAGALRNAAAEFQIGNKGTVDKFRDVDGNKRVAR</sequence>
<accession>A0A499ULF3</accession>
<evidence type="ECO:0000313" key="2">
    <source>
        <dbReference type="Proteomes" id="UP000463951"/>
    </source>
</evidence>
<dbReference type="Proteomes" id="UP000463951">
    <property type="component" value="Chromosome"/>
</dbReference>
<dbReference type="EMBL" id="AP019620">
    <property type="protein sequence ID" value="BBJ40558.1"/>
    <property type="molecule type" value="Genomic_DNA"/>
</dbReference>
<gene>
    <name evidence="1" type="ORF">SSPO_032760</name>
</gene>
<proteinExistence type="predicted"/>
<evidence type="ECO:0008006" key="3">
    <source>
        <dbReference type="Google" id="ProtNLM"/>
    </source>
</evidence>